<organism evidence="1 2">
    <name type="scientific">Aspergillus costaricaensis CBS 115574</name>
    <dbReference type="NCBI Taxonomy" id="1448317"/>
    <lineage>
        <taxon>Eukaryota</taxon>
        <taxon>Fungi</taxon>
        <taxon>Dikarya</taxon>
        <taxon>Ascomycota</taxon>
        <taxon>Pezizomycotina</taxon>
        <taxon>Eurotiomycetes</taxon>
        <taxon>Eurotiomycetidae</taxon>
        <taxon>Eurotiales</taxon>
        <taxon>Aspergillaceae</taxon>
        <taxon>Aspergillus</taxon>
        <taxon>Aspergillus subgen. Circumdati</taxon>
    </lineage>
</organism>
<evidence type="ECO:0000313" key="2">
    <source>
        <dbReference type="Proteomes" id="UP000249748"/>
    </source>
</evidence>
<name>A0ACD1IHQ3_9EURO</name>
<accession>A0ACD1IHQ3</accession>
<sequence>MGPQEDKSQGVHSAVSRIPQDYWDDFANEVIHAVWPYKLDSDVVEHIYKVLPHLMETFALSLSKVPSIHAYTDVIDFIHGHRWDIASTFRERWTTYSEEQAYRDLAAMTLDDIMIFWDERDVNLEPDSAPLEAVSIDQREQDVMQSVEDHEAGADQMPGPELYRAIIRRTPAYTSLLNNIRRECLFGPSEPDIMGEIRKTILVSLPGSPHTSRQKTAKIFDVSFKIRWDPLKFLLDEQYEDSPQEAIGNVITLTGSAMSAQAMTCAEYLRQAWPSTGSSVMKLMKALVSKEKKASDILPDGTKLAFSSRPSISQPSTFDIWVDARGTAPILAEIGEQIAWLASALRSSPFSPGTVAYNKPFVRFVRVDHQRGKECMTARYLFDIGVEVCAEPDRPEVGIGDCWHKLFGTPVVVEGFPIRRRLEEHPKGLEISLGMMAALTGTRKITIFDGRLVLKGFSIMLVPAKCGQNAVTWHLLYQKDGEHISYLESEQLPLLELKIQQLEKARHFLGWCPAARIYAGEADASYHIKNSRLPRPSGDCIMSNASLSASYGITASSVFVIGRKDARLPRNSYVKKIRWISEKYTILWEITEKRGWLVNGATVLLHLVHASLRQDDLGDTSLLCLSNDGTSKTSLSHRSDSAFNVLLSQSRLGLPVYPGDDNHTLKDLIEDLYDYLERAITYQVKAIGLDGSTYNQPRSALDGWDFTDLALERDPIYPRRAFLDDEGRSWVDFSRSIHAVILFGRGFGEIIRPANAYCPSWAKLPHGKSYLGAAVADLYKIMEQHGDYDSRPMRLCHDTFWSVTIEKFSHCSCGIQPNPENPKHSDFVQVLLPSIMRHNLPRHAPVRPEPTGAVIFGQSSRDQWYWGNFGPPARTSNLISNDYQTYSSSEDSRFGTNIDSTASKNSEVSAPDFSQRDVEECLKQTCTISGERNNFSLAERQEVDTRNSRFADDYKLGIICALHIELMAVRALFDETHENLPISKNDDNYYALGCMAKHNVVAACLPLGTYGTNPAAIVATHMKRSFPALRFCLLVGIGAGVPSEKNHIRLGDIVVSKASGKYPGVLPYDMIKCLEYGASELNACLSPPPAHLMGLISELESDPGGSTTLQEYIQQIEESQPQYKYPGAINDRLFASSYVHRGGDESCGLCNPLCEVRRAPRSSACPTVHYGLIASGNKLIRSAEKRDKLGREYNVLCFEMEGAGIVNSFPSLVIRGICDYADSHKNKTWQKYAAAVAAAYAKLLLSRLRTSDSVPQSPEMGRSRHWSK</sequence>
<keyword evidence="2" id="KW-1185">Reference proteome</keyword>
<evidence type="ECO:0000313" key="1">
    <source>
        <dbReference type="EMBL" id="RAK90131.1"/>
    </source>
</evidence>
<dbReference type="Proteomes" id="UP000249748">
    <property type="component" value="Unassembled WGS sequence"/>
</dbReference>
<gene>
    <name evidence="1" type="ORF">BO79DRAFT_144319</name>
</gene>
<protein>
    <submittedName>
        <fullName evidence="1">Uncharacterized protein</fullName>
    </submittedName>
</protein>
<dbReference type="EMBL" id="KZ824545">
    <property type="protein sequence ID" value="RAK90131.1"/>
    <property type="molecule type" value="Genomic_DNA"/>
</dbReference>
<reference evidence="1" key="1">
    <citation type="submission" date="2018-02" db="EMBL/GenBank/DDBJ databases">
        <title>The genomes of Aspergillus section Nigri reveals drivers in fungal speciation.</title>
        <authorList>
            <consortium name="DOE Joint Genome Institute"/>
            <person name="Vesth T.C."/>
            <person name="Nybo J."/>
            <person name="Theobald S."/>
            <person name="Brandl J."/>
            <person name="Frisvad J.C."/>
            <person name="Nielsen K.F."/>
            <person name="Lyhne E.K."/>
            <person name="Kogle M.E."/>
            <person name="Kuo A."/>
            <person name="Riley R."/>
            <person name="Clum A."/>
            <person name="Nolan M."/>
            <person name="Lipzen A."/>
            <person name="Salamov A."/>
            <person name="Henrissat B."/>
            <person name="Wiebenga A."/>
            <person name="De vries R.P."/>
            <person name="Grigoriev I.V."/>
            <person name="Mortensen U.H."/>
            <person name="Andersen M.R."/>
            <person name="Baker S.E."/>
        </authorList>
    </citation>
    <scope>NUCLEOTIDE SEQUENCE</scope>
    <source>
        <strain evidence="1">CBS 115574</strain>
    </source>
</reference>
<proteinExistence type="predicted"/>